<feature type="compositionally biased region" description="Basic and acidic residues" evidence="4">
    <location>
        <begin position="292"/>
        <end position="320"/>
    </location>
</feature>
<comment type="similarity">
    <text evidence="2">Belongs to the IWS1 family.</text>
</comment>
<reference evidence="6 7" key="1">
    <citation type="journal article" date="2018" name="Nat. Ecol. Evol.">
        <title>Pezizomycetes genomes reveal the molecular basis of ectomycorrhizal truffle lifestyle.</title>
        <authorList>
            <person name="Murat C."/>
            <person name="Payen T."/>
            <person name="Noel B."/>
            <person name="Kuo A."/>
            <person name="Morin E."/>
            <person name="Chen J."/>
            <person name="Kohler A."/>
            <person name="Krizsan K."/>
            <person name="Balestrini R."/>
            <person name="Da Silva C."/>
            <person name="Montanini B."/>
            <person name="Hainaut M."/>
            <person name="Levati E."/>
            <person name="Barry K.W."/>
            <person name="Belfiori B."/>
            <person name="Cichocki N."/>
            <person name="Clum A."/>
            <person name="Dockter R.B."/>
            <person name="Fauchery L."/>
            <person name="Guy J."/>
            <person name="Iotti M."/>
            <person name="Le Tacon F."/>
            <person name="Lindquist E.A."/>
            <person name="Lipzen A."/>
            <person name="Malagnac F."/>
            <person name="Mello A."/>
            <person name="Molinier V."/>
            <person name="Miyauchi S."/>
            <person name="Poulain J."/>
            <person name="Riccioni C."/>
            <person name="Rubini A."/>
            <person name="Sitrit Y."/>
            <person name="Splivallo R."/>
            <person name="Traeger S."/>
            <person name="Wang M."/>
            <person name="Zifcakova L."/>
            <person name="Wipf D."/>
            <person name="Zambonelli A."/>
            <person name="Paolocci F."/>
            <person name="Nowrousian M."/>
            <person name="Ottonello S."/>
            <person name="Baldrian P."/>
            <person name="Spatafora J.W."/>
            <person name="Henrissat B."/>
            <person name="Nagy L.G."/>
            <person name="Aury J.M."/>
            <person name="Wincker P."/>
            <person name="Grigoriev I.V."/>
            <person name="Bonfante P."/>
            <person name="Martin F.M."/>
        </authorList>
    </citation>
    <scope>NUCLEOTIDE SEQUENCE [LARGE SCALE GENOMIC DNA]</scope>
    <source>
        <strain evidence="6 7">CCBAS932</strain>
    </source>
</reference>
<comment type="function">
    <text evidence="1">Transcription factor involved in RNA polymerase II transcription regulation. May function in both SPT15/TBP post-recruitment and recruitment steps of transcription.</text>
</comment>
<dbReference type="GO" id="GO:0016973">
    <property type="term" value="P:poly(A)+ mRNA export from nucleus"/>
    <property type="evidence" value="ECO:0007669"/>
    <property type="project" value="TreeGrafter"/>
</dbReference>
<evidence type="ECO:0000256" key="2">
    <source>
        <dbReference type="ARBA" id="ARBA00037992"/>
    </source>
</evidence>
<evidence type="ECO:0000256" key="4">
    <source>
        <dbReference type="SAM" id="MobiDB-lite"/>
    </source>
</evidence>
<dbReference type="InParanoid" id="A0A3N4LC97"/>
<evidence type="ECO:0000259" key="5">
    <source>
        <dbReference type="PROSITE" id="PS51319"/>
    </source>
</evidence>
<dbReference type="Pfam" id="PF08711">
    <property type="entry name" value="Med26"/>
    <property type="match status" value="1"/>
</dbReference>
<evidence type="ECO:0000256" key="3">
    <source>
        <dbReference type="PROSITE-ProRule" id="PRU00649"/>
    </source>
</evidence>
<keyword evidence="3" id="KW-0539">Nucleus</keyword>
<comment type="subcellular location">
    <subcellularLocation>
        <location evidence="3">Nucleus</location>
    </subcellularLocation>
</comment>
<protein>
    <recommendedName>
        <fullName evidence="5">TFIIS N-terminal domain-containing protein</fullName>
    </recommendedName>
</protein>
<feature type="domain" description="TFIIS N-terminal" evidence="5">
    <location>
        <begin position="211"/>
        <end position="288"/>
    </location>
</feature>
<dbReference type="GO" id="GO:0005634">
    <property type="term" value="C:nucleus"/>
    <property type="evidence" value="ECO:0007669"/>
    <property type="project" value="UniProtKB-SubCell"/>
</dbReference>
<dbReference type="InterPro" id="IPR017923">
    <property type="entry name" value="TFIIS_N"/>
</dbReference>
<organism evidence="6 7">
    <name type="scientific">Morchella conica CCBAS932</name>
    <dbReference type="NCBI Taxonomy" id="1392247"/>
    <lineage>
        <taxon>Eukaryota</taxon>
        <taxon>Fungi</taxon>
        <taxon>Dikarya</taxon>
        <taxon>Ascomycota</taxon>
        <taxon>Pezizomycotina</taxon>
        <taxon>Pezizomycetes</taxon>
        <taxon>Pezizales</taxon>
        <taxon>Morchellaceae</taxon>
        <taxon>Morchella</taxon>
    </lineage>
</organism>
<gene>
    <name evidence="6" type="ORF">P167DRAFT_533014</name>
</gene>
<feature type="compositionally biased region" description="Basic residues" evidence="4">
    <location>
        <begin position="82"/>
        <end position="95"/>
    </location>
</feature>
<accession>A0A3N4LC97</accession>
<dbReference type="InterPro" id="IPR035441">
    <property type="entry name" value="TFIIS/LEDGF_dom_sf"/>
</dbReference>
<evidence type="ECO:0000256" key="1">
    <source>
        <dbReference type="ARBA" id="ARBA00037349"/>
    </source>
</evidence>
<evidence type="ECO:0000313" key="7">
    <source>
        <dbReference type="Proteomes" id="UP000277580"/>
    </source>
</evidence>
<dbReference type="PANTHER" id="PTHR46010">
    <property type="entry name" value="PROTEIN IWS1 HOMOLOG"/>
    <property type="match status" value="1"/>
</dbReference>
<dbReference type="PANTHER" id="PTHR46010:SF1">
    <property type="entry name" value="PROTEIN IWS1 HOMOLOG"/>
    <property type="match status" value="1"/>
</dbReference>
<evidence type="ECO:0000313" key="6">
    <source>
        <dbReference type="EMBL" id="RPB15625.1"/>
    </source>
</evidence>
<dbReference type="OrthoDB" id="21124at2759"/>
<sequence length="390" mass="44407">MSETENPQLLAPPPEDEIIPAHEKDYDSDGDSVLSDVDEDVFNEFDEKVIGTEHVIPIDEETVHAIGKHKIKRTGGETASTGKKKEKRRRDIAKRRRDDDEDDAGPSIRRAAPEVELTPAERARKELDDKINAALKGPKKKKKKDDVDLEVFNDELILTLKERMREAAEADQNAIRNGSPAVHKLAMLEEVRDVLQRPNLMATAMDNNFLEAIKWWLEPLPNKALPAYSIQKLMFEIMGKIKMTTDYLRESGVGKIVMFYTKDKRPQLHIKREADRLIGEWSRPILGRSDDYHSREIPVAGRDHGFAPRPRQRPDEEEHNPLAPPQRNQNRTRVPQAMPRSYEIAPQNRVVSGPNPYAKQMGSAGDDMIRRMKAKRQAQNKGKKSGMIIG</sequence>
<dbReference type="PROSITE" id="PS51319">
    <property type="entry name" value="TFIIS_N"/>
    <property type="match status" value="1"/>
</dbReference>
<dbReference type="Gene3D" id="1.20.930.10">
    <property type="entry name" value="Conserved domain common to transcription factors TFIIS, elongin A, CRSP70"/>
    <property type="match status" value="1"/>
</dbReference>
<feature type="region of interest" description="Disordered" evidence="4">
    <location>
        <begin position="1"/>
        <end position="33"/>
    </location>
</feature>
<dbReference type="AlphaFoldDB" id="A0A3N4LC97"/>
<dbReference type="Proteomes" id="UP000277580">
    <property type="component" value="Unassembled WGS sequence"/>
</dbReference>
<feature type="region of interest" description="Disordered" evidence="4">
    <location>
        <begin position="292"/>
        <end position="363"/>
    </location>
</feature>
<dbReference type="EMBL" id="ML119112">
    <property type="protein sequence ID" value="RPB15625.1"/>
    <property type="molecule type" value="Genomic_DNA"/>
</dbReference>
<name>A0A3N4LC97_9PEZI</name>
<dbReference type="STRING" id="1392247.A0A3N4LC97"/>
<proteinExistence type="inferred from homology"/>
<dbReference type="FunCoup" id="A0A3N4LC97">
    <property type="interactions" value="342"/>
</dbReference>
<feature type="region of interest" description="Disordered" evidence="4">
    <location>
        <begin position="67"/>
        <end position="123"/>
    </location>
</feature>
<keyword evidence="7" id="KW-1185">Reference proteome</keyword>
<dbReference type="InterPro" id="IPR051037">
    <property type="entry name" value="RNAPII_TF_IWS1"/>
</dbReference>